<proteinExistence type="predicted"/>
<accession>A0ABS1JTJ6</accession>
<dbReference type="EMBL" id="JAEQND010000012">
    <property type="protein sequence ID" value="MBL0427563.1"/>
    <property type="molecule type" value="Genomic_DNA"/>
</dbReference>
<evidence type="ECO:0000313" key="3">
    <source>
        <dbReference type="EMBL" id="MBL0427563.1"/>
    </source>
</evidence>
<evidence type="ECO:0000259" key="2">
    <source>
        <dbReference type="PROSITE" id="PS50110"/>
    </source>
</evidence>
<dbReference type="Gene3D" id="1.20.120.160">
    <property type="entry name" value="HPT domain"/>
    <property type="match status" value="1"/>
</dbReference>
<evidence type="ECO:0000256" key="1">
    <source>
        <dbReference type="PROSITE-ProRule" id="PRU00169"/>
    </source>
</evidence>
<protein>
    <recommendedName>
        <fullName evidence="2">Response regulatory domain-containing protein</fullName>
    </recommendedName>
</protein>
<name>A0ABS1JTJ6_9BURK</name>
<dbReference type="SUPFAM" id="SSF52172">
    <property type="entry name" value="CheY-like"/>
    <property type="match status" value="1"/>
</dbReference>
<dbReference type="SUPFAM" id="SSF47226">
    <property type="entry name" value="Histidine-containing phosphotransfer domain, HPT domain"/>
    <property type="match status" value="1"/>
</dbReference>
<comment type="caution">
    <text evidence="3">The sequence shown here is derived from an EMBL/GenBank/DDBJ whole genome shotgun (WGS) entry which is preliminary data.</text>
</comment>
<keyword evidence="4" id="KW-1185">Reference proteome</keyword>
<reference evidence="3 4" key="1">
    <citation type="journal article" date="2017" name="Int. J. Syst. Evol. Microbiol.">
        <title>Ramlibacter alkalitolerans sp. nov., alkali-tolerant bacterium isolated from soil of ginseng.</title>
        <authorList>
            <person name="Lee D.H."/>
            <person name="Cha C.J."/>
        </authorList>
    </citation>
    <scope>NUCLEOTIDE SEQUENCE [LARGE SCALE GENOMIC DNA]</scope>
    <source>
        <strain evidence="3 4">KACC 19305</strain>
    </source>
</reference>
<dbReference type="Proteomes" id="UP000622707">
    <property type="component" value="Unassembled WGS sequence"/>
</dbReference>
<dbReference type="SMART" id="SM00448">
    <property type="entry name" value="REC"/>
    <property type="match status" value="1"/>
</dbReference>
<dbReference type="InterPro" id="IPR001789">
    <property type="entry name" value="Sig_transdc_resp-reg_receiver"/>
</dbReference>
<gene>
    <name evidence="3" type="ORF">JI746_20785</name>
</gene>
<dbReference type="Gene3D" id="3.40.50.2300">
    <property type="match status" value="1"/>
</dbReference>
<dbReference type="PROSITE" id="PS50110">
    <property type="entry name" value="RESPONSE_REGULATORY"/>
    <property type="match status" value="1"/>
</dbReference>
<dbReference type="RefSeq" id="WP_201692192.1">
    <property type="nucleotide sequence ID" value="NZ_JAEQND010000012.1"/>
</dbReference>
<evidence type="ECO:0000313" key="4">
    <source>
        <dbReference type="Proteomes" id="UP000622707"/>
    </source>
</evidence>
<dbReference type="InterPro" id="IPR036641">
    <property type="entry name" value="HPT_dom_sf"/>
</dbReference>
<feature type="domain" description="Response regulatory" evidence="2">
    <location>
        <begin position="16"/>
        <end position="129"/>
    </location>
</feature>
<dbReference type="InterPro" id="IPR011006">
    <property type="entry name" value="CheY-like_superfamily"/>
</dbReference>
<organism evidence="3 4">
    <name type="scientific">Ramlibacter alkalitolerans</name>
    <dbReference type="NCBI Taxonomy" id="2039631"/>
    <lineage>
        <taxon>Bacteria</taxon>
        <taxon>Pseudomonadati</taxon>
        <taxon>Pseudomonadota</taxon>
        <taxon>Betaproteobacteria</taxon>
        <taxon>Burkholderiales</taxon>
        <taxon>Comamonadaceae</taxon>
        <taxon>Ramlibacter</taxon>
    </lineage>
</organism>
<comment type="caution">
    <text evidence="1">Lacks conserved residue(s) required for the propagation of feature annotation.</text>
</comment>
<sequence>MKQPPGNTAAPLAGRRILLACDSVPLADALRDAGASVLQARTEASLPQQLHAFQGADAIILALDAPGFDALAAARAIRAAREPWAATPLLGLAARPDAFAEAAAAAGIDGLLGKPVETTLLYETLTRFITAGAARPRTQAAPAPATATSVVPETLLNLQRLESYQRLGMLEELVNDYLPEMARLLVALRAAAGKADAPASLAALHSLLGMSGEAGAQGLYQHVRKLYVPLLEHGQWPGADWLPQLEQLASRTEDALKAYCAQQARPSAA</sequence>